<gene>
    <name evidence="8" type="ORF">PACLA_8A050056</name>
</gene>
<dbReference type="EMBL" id="CACRXK020018952">
    <property type="protein sequence ID" value="CAB4033104.1"/>
    <property type="molecule type" value="Genomic_DNA"/>
</dbReference>
<protein>
    <recommendedName>
        <fullName evidence="3">Leucine zipper transcription factor-like protein 1</fullName>
    </recommendedName>
</protein>
<dbReference type="InterPro" id="IPR026157">
    <property type="entry name" value="LZTFL1"/>
</dbReference>
<comment type="subcellular location">
    <subcellularLocation>
        <location evidence="1">Cytoplasm</location>
    </subcellularLocation>
</comment>
<organism evidence="8 9">
    <name type="scientific">Paramuricea clavata</name>
    <name type="common">Red gorgonian</name>
    <name type="synonym">Violescent sea-whip</name>
    <dbReference type="NCBI Taxonomy" id="317549"/>
    <lineage>
        <taxon>Eukaryota</taxon>
        <taxon>Metazoa</taxon>
        <taxon>Cnidaria</taxon>
        <taxon>Anthozoa</taxon>
        <taxon>Octocorallia</taxon>
        <taxon>Malacalcyonacea</taxon>
        <taxon>Plexauridae</taxon>
        <taxon>Paramuricea</taxon>
    </lineage>
</organism>
<dbReference type="AlphaFoldDB" id="A0A6S7JSJ7"/>
<feature type="non-terminal residue" evidence="8">
    <location>
        <position position="290"/>
    </location>
</feature>
<evidence type="ECO:0000256" key="3">
    <source>
        <dbReference type="ARBA" id="ARBA00018920"/>
    </source>
</evidence>
<keyword evidence="9" id="KW-1185">Reference proteome</keyword>
<evidence type="ECO:0000256" key="5">
    <source>
        <dbReference type="ARBA" id="ARBA00023054"/>
    </source>
</evidence>
<evidence type="ECO:0000256" key="7">
    <source>
        <dbReference type="ARBA" id="ARBA00026004"/>
    </source>
</evidence>
<evidence type="ECO:0000313" key="9">
    <source>
        <dbReference type="Proteomes" id="UP001152795"/>
    </source>
</evidence>
<comment type="similarity">
    <text evidence="2">Belongs to the LZTFL1 family.</text>
</comment>
<comment type="function">
    <text evidence="6">Regulates ciliary localization of the BBSome complex. Together with the BBSome complex, controls SMO ciliary trafficking and contributes to the sonic hedgehog (SHH) pathway regulation. May play a role in neurite outgrowth. May have tumor suppressor function.</text>
</comment>
<dbReference type="OrthoDB" id="313412at2759"/>
<evidence type="ECO:0000256" key="2">
    <source>
        <dbReference type="ARBA" id="ARBA00008868"/>
    </source>
</evidence>
<evidence type="ECO:0000256" key="1">
    <source>
        <dbReference type="ARBA" id="ARBA00004496"/>
    </source>
</evidence>
<feature type="non-terminal residue" evidence="8">
    <location>
        <position position="1"/>
    </location>
</feature>
<dbReference type="GO" id="GO:0005737">
    <property type="term" value="C:cytoplasm"/>
    <property type="evidence" value="ECO:0007669"/>
    <property type="project" value="UniProtKB-SubCell"/>
</dbReference>
<evidence type="ECO:0000256" key="6">
    <source>
        <dbReference type="ARBA" id="ARBA00024898"/>
    </source>
</evidence>
<name>A0A6S7JSJ7_PARCT</name>
<dbReference type="PANTHER" id="PTHR21635">
    <property type="entry name" value="LEUCINE ZIPPER TRANSCRIPTION FACTOR LIKE"/>
    <property type="match status" value="1"/>
</dbReference>
<reference evidence="8" key="1">
    <citation type="submission" date="2020-04" db="EMBL/GenBank/DDBJ databases">
        <authorList>
            <person name="Alioto T."/>
            <person name="Alioto T."/>
            <person name="Gomez Garrido J."/>
        </authorList>
    </citation>
    <scope>NUCLEOTIDE SEQUENCE</scope>
    <source>
        <strain evidence="8">A484AB</strain>
    </source>
</reference>
<dbReference type="PANTHER" id="PTHR21635:SF0">
    <property type="entry name" value="LEUCINE ZIPPER TRANSCRIPTION FACTOR-LIKE PROTEIN 1"/>
    <property type="match status" value="1"/>
</dbReference>
<keyword evidence="4" id="KW-0963">Cytoplasm</keyword>
<dbReference type="Pfam" id="PF15294">
    <property type="entry name" value="Leu_zip"/>
    <property type="match status" value="1"/>
</dbReference>
<keyword evidence="5" id="KW-0175">Coiled coil</keyword>
<comment type="subunit">
    <text evidence="7">Self-associates. Interacts with BBS9; the interaction mediates the association of LZTL1 with the BBsome complex and regulates BBSome ciliary trafficking.</text>
</comment>
<dbReference type="Proteomes" id="UP001152795">
    <property type="component" value="Unassembled WGS sequence"/>
</dbReference>
<dbReference type="GO" id="GO:1903565">
    <property type="term" value="P:negative regulation of protein localization to cilium"/>
    <property type="evidence" value="ECO:0007669"/>
    <property type="project" value="TreeGrafter"/>
</dbReference>
<evidence type="ECO:0000313" key="8">
    <source>
        <dbReference type="EMBL" id="CAB4033104.1"/>
    </source>
</evidence>
<accession>A0A6S7JSJ7</accession>
<comment type="caution">
    <text evidence="8">The sequence shown here is derived from an EMBL/GenBank/DDBJ whole genome shotgun (WGS) entry which is preliminary data.</text>
</comment>
<proteinExistence type="inferred from homology"/>
<evidence type="ECO:0000256" key="4">
    <source>
        <dbReference type="ARBA" id="ARBA00022490"/>
    </source>
</evidence>
<sequence length="290" mass="32930">SDIGINDHHQETIINYLRFARYNRGQCLRSVDACFEEYKDSHVVEDTYTLEEVLEMLESLQSVVRGEVESELINTAHTNVLLLRQVFSQAEKWYLNLQADISELENRELIEEIAKFEEREFSAKKSVSQTSASSKLAQKTKLVPLSDGSGSALLQMKITHVTRKKLAATCDFENIDKEVKSAIIQNCLSKRLRRYALLDSEVTLAKILAKGRAFELSESQVQISVNTSPINMVIDTGASIDIIDELAFNTLQKQRPIALQRSKTQLAQTPRRIPFHMRQKVSDALDTLEN</sequence>